<feature type="compositionally biased region" description="Polar residues" evidence="2">
    <location>
        <begin position="128"/>
        <end position="138"/>
    </location>
</feature>
<dbReference type="GO" id="GO:0005634">
    <property type="term" value="C:nucleus"/>
    <property type="evidence" value="ECO:0007669"/>
    <property type="project" value="TreeGrafter"/>
</dbReference>
<evidence type="ECO:0000259" key="3">
    <source>
        <dbReference type="Pfam" id="PF04504"/>
    </source>
</evidence>
<dbReference type="AlphaFoldDB" id="A0A4S8IDE1"/>
<feature type="compositionally biased region" description="Low complexity" evidence="2">
    <location>
        <begin position="139"/>
        <end position="163"/>
    </location>
</feature>
<evidence type="ECO:0000256" key="2">
    <source>
        <dbReference type="SAM" id="MobiDB-lite"/>
    </source>
</evidence>
<comment type="caution">
    <text evidence="4">The sequence shown here is derived from an EMBL/GenBank/DDBJ whole genome shotgun (WGS) entry which is preliminary data.</text>
</comment>
<evidence type="ECO:0000313" key="4">
    <source>
        <dbReference type="EMBL" id="THU45849.1"/>
    </source>
</evidence>
<reference evidence="4 5" key="1">
    <citation type="journal article" date="2019" name="Nat. Plants">
        <title>Genome sequencing of Musa balbisiana reveals subgenome evolution and function divergence in polyploid bananas.</title>
        <authorList>
            <person name="Yao X."/>
        </authorList>
    </citation>
    <scope>NUCLEOTIDE SEQUENCE [LARGE SCALE GENOMIC DNA]</scope>
    <source>
        <strain evidence="5">cv. DH-PKW</strain>
        <tissue evidence="4">Leaves</tissue>
    </source>
</reference>
<dbReference type="InterPro" id="IPR007592">
    <property type="entry name" value="GEBP"/>
</dbReference>
<feature type="compositionally biased region" description="Low complexity" evidence="2">
    <location>
        <begin position="101"/>
        <end position="112"/>
    </location>
</feature>
<accession>A0A4S8IDE1</accession>
<name>A0A4S8IDE1_MUSBA</name>
<dbReference type="Proteomes" id="UP000317650">
    <property type="component" value="Chromosome 2"/>
</dbReference>
<dbReference type="PANTHER" id="PTHR31662">
    <property type="entry name" value="BNAANNG10740D PROTEIN-RELATED"/>
    <property type="match status" value="1"/>
</dbReference>
<dbReference type="Pfam" id="PF04504">
    <property type="entry name" value="GeBP-like_DBD"/>
    <property type="match status" value="1"/>
</dbReference>
<evidence type="ECO:0000256" key="1">
    <source>
        <dbReference type="ARBA" id="ARBA00010820"/>
    </source>
</evidence>
<proteinExistence type="inferred from homology"/>
<feature type="domain" description="Glabrous enhancer-binding protein-like DBD" evidence="3">
    <location>
        <begin position="207"/>
        <end position="300"/>
    </location>
</feature>
<feature type="region of interest" description="Disordered" evidence="2">
    <location>
        <begin position="45"/>
        <end position="180"/>
    </location>
</feature>
<feature type="region of interest" description="Disordered" evidence="2">
    <location>
        <begin position="309"/>
        <end position="368"/>
    </location>
</feature>
<feature type="compositionally biased region" description="Pro residues" evidence="2">
    <location>
        <begin position="339"/>
        <end position="368"/>
    </location>
</feature>
<gene>
    <name evidence="4" type="ORF">C4D60_Mb02t22310</name>
</gene>
<feature type="compositionally biased region" description="Acidic residues" evidence="2">
    <location>
        <begin position="164"/>
        <end position="178"/>
    </location>
</feature>
<keyword evidence="5" id="KW-1185">Reference proteome</keyword>
<feature type="compositionally biased region" description="Basic and acidic residues" evidence="2">
    <location>
        <begin position="67"/>
        <end position="78"/>
    </location>
</feature>
<sequence length="498" mass="53387">MEIDEFAVNLNDCNIGANFLSDQLEAALIARSTVPSRLLGIGGIQPQPISSLPPPSQPRSQAPNRPHCTDRERKDAIDRALNPSAMAAPTPTPIPLAQIESSTASPAAAATAAPPPSKLPIKRKKTPQPHSQEQAQPHLSSPDPLLVPAPSSSSSDPPLAADQGFDEDDDYDDGDDDYGAAAAAGSAAPIDVRAGGASAAAAPPFRFQRVWSESDEIRFLQGLLGCWSQGLVFPRDLNLFFDRFSESMPQPYTRSQLSEKLRRLRKKFRVMSARIARGQDPARLAPHDRDVLHLCTRLWHPSYAASSPFSAPDALAPGSGGNKRRRPNPRAPTGQARPDNPPPFPAPPPPPPPPAPIATLTPPPLLLALPPPTDEKVACIGAGTSVNALHPVLENEEKEVKVEKEEKPLSGVGRDEVAPGIDVPRHLLAKTILDVFDACLKEFKVTVAGQGLVFPGGSASSGAAARSDLEQRWREQRVTELDVLGRRLRLVLEKTIQN</sequence>
<organism evidence="4 5">
    <name type="scientific">Musa balbisiana</name>
    <name type="common">Banana</name>
    <dbReference type="NCBI Taxonomy" id="52838"/>
    <lineage>
        <taxon>Eukaryota</taxon>
        <taxon>Viridiplantae</taxon>
        <taxon>Streptophyta</taxon>
        <taxon>Embryophyta</taxon>
        <taxon>Tracheophyta</taxon>
        <taxon>Spermatophyta</taxon>
        <taxon>Magnoliopsida</taxon>
        <taxon>Liliopsida</taxon>
        <taxon>Zingiberales</taxon>
        <taxon>Musaceae</taxon>
        <taxon>Musa</taxon>
    </lineage>
</organism>
<comment type="similarity">
    <text evidence="1">Belongs to the GeBP family.</text>
</comment>
<dbReference type="InterPro" id="IPR053932">
    <property type="entry name" value="GeBP-like_DBD"/>
</dbReference>
<dbReference type="PANTHER" id="PTHR31662:SF8">
    <property type="entry name" value="EXPRESSED PROTEIN"/>
    <property type="match status" value="1"/>
</dbReference>
<dbReference type="EMBL" id="PYDT01000011">
    <property type="protein sequence ID" value="THU45849.1"/>
    <property type="molecule type" value="Genomic_DNA"/>
</dbReference>
<evidence type="ECO:0000313" key="5">
    <source>
        <dbReference type="Proteomes" id="UP000317650"/>
    </source>
</evidence>
<protein>
    <recommendedName>
        <fullName evidence="3">Glabrous enhancer-binding protein-like DBD domain-containing protein</fullName>
    </recommendedName>
</protein>
<dbReference type="GO" id="GO:0006355">
    <property type="term" value="P:regulation of DNA-templated transcription"/>
    <property type="evidence" value="ECO:0007669"/>
    <property type="project" value="InterPro"/>
</dbReference>